<dbReference type="AlphaFoldDB" id="X0YUC2"/>
<proteinExistence type="predicted"/>
<feature type="non-terminal residue" evidence="1">
    <location>
        <position position="1"/>
    </location>
</feature>
<gene>
    <name evidence="1" type="ORF">S01H4_19911</name>
</gene>
<dbReference type="EMBL" id="BART01008912">
    <property type="protein sequence ID" value="GAG59850.1"/>
    <property type="molecule type" value="Genomic_DNA"/>
</dbReference>
<protein>
    <submittedName>
        <fullName evidence="1">Uncharacterized protein</fullName>
    </submittedName>
</protein>
<name>X0YUC2_9ZZZZ</name>
<reference evidence="1" key="1">
    <citation type="journal article" date="2014" name="Front. Microbiol.">
        <title>High frequency of phylogenetically diverse reductive dehalogenase-homologous genes in deep subseafloor sedimentary metagenomes.</title>
        <authorList>
            <person name="Kawai M."/>
            <person name="Futagami T."/>
            <person name="Toyoda A."/>
            <person name="Takaki Y."/>
            <person name="Nishi S."/>
            <person name="Hori S."/>
            <person name="Arai W."/>
            <person name="Tsubouchi T."/>
            <person name="Morono Y."/>
            <person name="Uchiyama I."/>
            <person name="Ito T."/>
            <person name="Fujiyama A."/>
            <person name="Inagaki F."/>
            <person name="Takami H."/>
        </authorList>
    </citation>
    <scope>NUCLEOTIDE SEQUENCE</scope>
    <source>
        <strain evidence="1">Expedition CK06-06</strain>
    </source>
</reference>
<sequence length="116" mass="13700">THSRSSLSFFEETIPVNIPGHWPENVAEFPESGYPLFYPVWVKRHIDPETDIKYEFAIHTVEKKIYVLLEYKTYPSQDDRIFYIFLDGLPIEVDLERVRKLFDRMISGSELSGKET</sequence>
<accession>X0YUC2</accession>
<organism evidence="1">
    <name type="scientific">marine sediment metagenome</name>
    <dbReference type="NCBI Taxonomy" id="412755"/>
    <lineage>
        <taxon>unclassified sequences</taxon>
        <taxon>metagenomes</taxon>
        <taxon>ecological metagenomes</taxon>
    </lineage>
</organism>
<evidence type="ECO:0000313" key="1">
    <source>
        <dbReference type="EMBL" id="GAG59850.1"/>
    </source>
</evidence>
<comment type="caution">
    <text evidence="1">The sequence shown here is derived from an EMBL/GenBank/DDBJ whole genome shotgun (WGS) entry which is preliminary data.</text>
</comment>